<dbReference type="PANTHER" id="PTHR12341:SF7">
    <property type="entry name" value="5'-3' EXORIBONUCLEASE 1"/>
    <property type="match status" value="1"/>
</dbReference>
<dbReference type="GO" id="GO:0003723">
    <property type="term" value="F:RNA binding"/>
    <property type="evidence" value="ECO:0007669"/>
    <property type="project" value="TreeGrafter"/>
</dbReference>
<reference evidence="5 6" key="1">
    <citation type="submission" date="2016-07" db="EMBL/GenBank/DDBJ databases">
        <title>Pervasive Adenine N6-methylation of Active Genes in Fungi.</title>
        <authorList>
            <consortium name="DOE Joint Genome Institute"/>
            <person name="Mondo S.J."/>
            <person name="Dannebaum R.O."/>
            <person name="Kuo R.C."/>
            <person name="Labutti K."/>
            <person name="Haridas S."/>
            <person name="Kuo A."/>
            <person name="Salamov A."/>
            <person name="Ahrendt S.R."/>
            <person name="Lipzen A."/>
            <person name="Sullivan W."/>
            <person name="Andreopoulos W.B."/>
            <person name="Clum A."/>
            <person name="Lindquist E."/>
            <person name="Daum C."/>
            <person name="Ramamoorthy G.K."/>
            <person name="Gryganskyi A."/>
            <person name="Culley D."/>
            <person name="Magnuson J.K."/>
            <person name="James T.Y."/>
            <person name="O'Malley M.A."/>
            <person name="Stajich J.E."/>
            <person name="Spatafora J.W."/>
            <person name="Visel A."/>
            <person name="Grigoriev I.V."/>
        </authorList>
    </citation>
    <scope>NUCLEOTIDE SEQUENCE [LARGE SCALE GENOMIC DNA]</scope>
    <source>
        <strain evidence="5 6">JEL800</strain>
    </source>
</reference>
<evidence type="ECO:0000313" key="5">
    <source>
        <dbReference type="EMBL" id="ORY48574.1"/>
    </source>
</evidence>
<dbReference type="GO" id="GO:0005634">
    <property type="term" value="C:nucleus"/>
    <property type="evidence" value="ECO:0007669"/>
    <property type="project" value="TreeGrafter"/>
</dbReference>
<feature type="compositionally biased region" description="Low complexity" evidence="2">
    <location>
        <begin position="37"/>
        <end position="50"/>
    </location>
</feature>
<gene>
    <name evidence="5" type="ORF">BCR33DRAFT_38913</name>
</gene>
<keyword evidence="3" id="KW-0732">Signal</keyword>
<dbReference type="EMBL" id="MCGO01000011">
    <property type="protein sequence ID" value="ORY48574.1"/>
    <property type="molecule type" value="Genomic_DNA"/>
</dbReference>
<evidence type="ECO:0000256" key="3">
    <source>
        <dbReference type="SAM" id="SignalP"/>
    </source>
</evidence>
<dbReference type="InterPro" id="IPR027073">
    <property type="entry name" value="5_3_exoribonuclease"/>
</dbReference>
<dbReference type="InterPro" id="IPR004859">
    <property type="entry name" value="Xrn1_N"/>
</dbReference>
<proteinExistence type="inferred from homology"/>
<organism evidence="5 6">
    <name type="scientific">Rhizoclosmatium globosum</name>
    <dbReference type="NCBI Taxonomy" id="329046"/>
    <lineage>
        <taxon>Eukaryota</taxon>
        <taxon>Fungi</taxon>
        <taxon>Fungi incertae sedis</taxon>
        <taxon>Chytridiomycota</taxon>
        <taxon>Chytridiomycota incertae sedis</taxon>
        <taxon>Chytridiomycetes</taxon>
        <taxon>Chytridiales</taxon>
        <taxon>Chytriomycetaceae</taxon>
        <taxon>Rhizoclosmatium</taxon>
    </lineage>
</organism>
<dbReference type="Gene3D" id="3.40.50.12390">
    <property type="match status" value="1"/>
</dbReference>
<dbReference type="GO" id="GO:0000956">
    <property type="term" value="P:nuclear-transcribed mRNA catabolic process"/>
    <property type="evidence" value="ECO:0007669"/>
    <property type="project" value="TreeGrafter"/>
</dbReference>
<comment type="caution">
    <text evidence="5">The sequence shown here is derived from an EMBL/GenBank/DDBJ whole genome shotgun (WGS) entry which is preliminary data.</text>
</comment>
<dbReference type="STRING" id="329046.A0A1Y2CP01"/>
<feature type="signal peptide" evidence="3">
    <location>
        <begin position="1"/>
        <end position="19"/>
    </location>
</feature>
<dbReference type="OrthoDB" id="372487at2759"/>
<dbReference type="Pfam" id="PF03159">
    <property type="entry name" value="XRN_N"/>
    <property type="match status" value="1"/>
</dbReference>
<dbReference type="GO" id="GO:0004534">
    <property type="term" value="F:5'-3' RNA exonuclease activity"/>
    <property type="evidence" value="ECO:0007669"/>
    <property type="project" value="UniProtKB-ARBA"/>
</dbReference>
<dbReference type="AlphaFoldDB" id="A0A1Y2CP01"/>
<evidence type="ECO:0000256" key="2">
    <source>
        <dbReference type="SAM" id="MobiDB-lite"/>
    </source>
</evidence>
<sequence length="257" mass="27151">MGVKSLWGLMKVLFPESLAECTSGAQARAACGLLASSSTTSTSAPTSKAKPNSKPRARGTAAVHVAIDVNSFLHRASFSIGGGGGGDDSSTAAADKVVAAVRRKIDNILFARLESSDKSAGAAKLTVPGVSVKSLFIAVDGPPPLPKLLLQRSRRQETAKKRRTTTKALRFNSLNFTPGSLFMTRLDAALSHYAATIVARSPWIQEVIVRGSRDPGEGEVKIVKRIVTPIPTTKPTETHVHMIVTGDSDAIIQSNRP</sequence>
<name>A0A1Y2CP01_9FUNG</name>
<evidence type="ECO:0000313" key="6">
    <source>
        <dbReference type="Proteomes" id="UP000193642"/>
    </source>
</evidence>
<evidence type="ECO:0000259" key="4">
    <source>
        <dbReference type="Pfam" id="PF03159"/>
    </source>
</evidence>
<dbReference type="Proteomes" id="UP000193642">
    <property type="component" value="Unassembled WGS sequence"/>
</dbReference>
<dbReference type="PANTHER" id="PTHR12341">
    <property type="entry name" value="5'-&gt;3' EXORIBONUCLEASE"/>
    <property type="match status" value="1"/>
</dbReference>
<feature type="chain" id="PRO_5012260081" description="Xrn1 N-terminal domain-containing protein" evidence="3">
    <location>
        <begin position="20"/>
        <end position="257"/>
    </location>
</feature>
<accession>A0A1Y2CP01</accession>
<dbReference type="GO" id="GO:0016075">
    <property type="term" value="P:rRNA catabolic process"/>
    <property type="evidence" value="ECO:0007669"/>
    <property type="project" value="TreeGrafter"/>
</dbReference>
<protein>
    <recommendedName>
        <fullName evidence="4">Xrn1 N-terminal domain-containing protein</fullName>
    </recommendedName>
</protein>
<keyword evidence="6" id="KW-1185">Reference proteome</keyword>
<comment type="similarity">
    <text evidence="1">Belongs to the 5'-3' exonuclease family.</text>
</comment>
<feature type="domain" description="Xrn1 N-terminal" evidence="4">
    <location>
        <begin position="133"/>
        <end position="252"/>
    </location>
</feature>
<feature type="region of interest" description="Disordered" evidence="2">
    <location>
        <begin position="37"/>
        <end position="60"/>
    </location>
</feature>
<evidence type="ECO:0000256" key="1">
    <source>
        <dbReference type="ARBA" id="ARBA00038299"/>
    </source>
</evidence>